<protein>
    <submittedName>
        <fullName evidence="2">Uncharacterized protein</fullName>
    </submittedName>
</protein>
<gene>
    <name evidence="2" type="ORF">IW252_001508</name>
</gene>
<accession>A0A931GIX8</accession>
<evidence type="ECO:0000313" key="3">
    <source>
        <dbReference type="Proteomes" id="UP000625033"/>
    </source>
</evidence>
<reference evidence="2" key="1">
    <citation type="submission" date="2020-11" db="EMBL/GenBank/DDBJ databases">
        <title>Sequencing the genomes of 1000 actinobacteria strains.</title>
        <authorList>
            <person name="Klenk H.-P."/>
        </authorList>
    </citation>
    <scope>NUCLEOTIDE SEQUENCE</scope>
    <source>
        <strain evidence="2">DSM 26152</strain>
    </source>
</reference>
<dbReference type="EMBL" id="JADOTZ010000001">
    <property type="protein sequence ID" value="MBG6084741.1"/>
    <property type="molecule type" value="Genomic_DNA"/>
</dbReference>
<sequence>MAPAEGTPEGIGWASYASTNDPRENTDYRDHVLANGFSRAPRAEDREMALNIAHDRLQGSGQLLPESPEEQVKVLVDHYRQHRPPMPGESEVALVLGVVLADCAVERALGVHWIMGSRGWPVLADEHGREHFDPLCAAYDSVYLDGEHPLVLLDLAFPPAD</sequence>
<name>A0A931GIX8_9MICC</name>
<dbReference type="RefSeq" id="WP_196836007.1">
    <property type="nucleotide sequence ID" value="NZ_JADOTZ010000001.1"/>
</dbReference>
<evidence type="ECO:0000313" key="2">
    <source>
        <dbReference type="EMBL" id="MBG6084741.1"/>
    </source>
</evidence>
<dbReference type="AlphaFoldDB" id="A0A931GIX8"/>
<proteinExistence type="predicted"/>
<dbReference type="Proteomes" id="UP000625033">
    <property type="component" value="Unassembled WGS sequence"/>
</dbReference>
<feature type="region of interest" description="Disordered" evidence="1">
    <location>
        <begin position="1"/>
        <end position="28"/>
    </location>
</feature>
<comment type="caution">
    <text evidence="2">The sequence shown here is derived from an EMBL/GenBank/DDBJ whole genome shotgun (WGS) entry which is preliminary data.</text>
</comment>
<organism evidence="2 3">
    <name type="scientific">Zhihengliuella flava</name>
    <dbReference type="NCBI Taxonomy" id="1285193"/>
    <lineage>
        <taxon>Bacteria</taxon>
        <taxon>Bacillati</taxon>
        <taxon>Actinomycetota</taxon>
        <taxon>Actinomycetes</taxon>
        <taxon>Micrococcales</taxon>
        <taxon>Micrococcaceae</taxon>
        <taxon>Zhihengliuella</taxon>
    </lineage>
</organism>
<keyword evidence="3" id="KW-1185">Reference proteome</keyword>
<evidence type="ECO:0000256" key="1">
    <source>
        <dbReference type="SAM" id="MobiDB-lite"/>
    </source>
</evidence>